<proteinExistence type="predicted"/>
<organism evidence="1 2">
    <name type="scientific">Austropuccinia psidii MF-1</name>
    <dbReference type="NCBI Taxonomy" id="1389203"/>
    <lineage>
        <taxon>Eukaryota</taxon>
        <taxon>Fungi</taxon>
        <taxon>Dikarya</taxon>
        <taxon>Basidiomycota</taxon>
        <taxon>Pucciniomycotina</taxon>
        <taxon>Pucciniomycetes</taxon>
        <taxon>Pucciniales</taxon>
        <taxon>Sphaerophragmiaceae</taxon>
        <taxon>Austropuccinia</taxon>
    </lineage>
</organism>
<dbReference type="AlphaFoldDB" id="A0A9Q3F9D5"/>
<sequence length="178" mass="20180">MGDAITESSDNDQDPKKEFSVEYQVETQLEIKDIQLEAGLPQDTSDKNLCKNTQDAQNVLVTPTREMAYINGTGTRMTVCIDNAANPLIMDSGARCFIVARENLDSHFPNWKKKLFQTKEKNFKSASGNMKYISTLIKNIIIPNRKCNIRLNPEFLVLEDAHIQGFLLGTDYQRIYGI</sequence>
<evidence type="ECO:0000313" key="2">
    <source>
        <dbReference type="Proteomes" id="UP000765509"/>
    </source>
</evidence>
<accession>A0A9Q3F9D5</accession>
<evidence type="ECO:0000313" key="1">
    <source>
        <dbReference type="EMBL" id="MBW0532637.1"/>
    </source>
</evidence>
<name>A0A9Q3F9D5_9BASI</name>
<comment type="caution">
    <text evidence="1">The sequence shown here is derived from an EMBL/GenBank/DDBJ whole genome shotgun (WGS) entry which is preliminary data.</text>
</comment>
<protein>
    <submittedName>
        <fullName evidence="1">Uncharacterized protein</fullName>
    </submittedName>
</protein>
<keyword evidence="2" id="KW-1185">Reference proteome</keyword>
<reference evidence="1" key="1">
    <citation type="submission" date="2021-03" db="EMBL/GenBank/DDBJ databases">
        <title>Draft genome sequence of rust myrtle Austropuccinia psidii MF-1, a brazilian biotype.</title>
        <authorList>
            <person name="Quecine M.C."/>
            <person name="Pachon D.M.R."/>
            <person name="Bonatelli M.L."/>
            <person name="Correr F.H."/>
            <person name="Franceschini L.M."/>
            <person name="Leite T.F."/>
            <person name="Margarido G.R.A."/>
            <person name="Almeida C.A."/>
            <person name="Ferrarezi J.A."/>
            <person name="Labate C.A."/>
        </authorList>
    </citation>
    <scope>NUCLEOTIDE SEQUENCE</scope>
    <source>
        <strain evidence="1">MF-1</strain>
    </source>
</reference>
<dbReference type="Proteomes" id="UP000765509">
    <property type="component" value="Unassembled WGS sequence"/>
</dbReference>
<gene>
    <name evidence="1" type="ORF">O181_072352</name>
</gene>
<dbReference type="EMBL" id="AVOT02037892">
    <property type="protein sequence ID" value="MBW0532637.1"/>
    <property type="molecule type" value="Genomic_DNA"/>
</dbReference>